<evidence type="ECO:0000256" key="4">
    <source>
        <dbReference type="ARBA" id="ARBA00023163"/>
    </source>
</evidence>
<dbReference type="InterPro" id="IPR038933">
    <property type="entry name" value="Ovate"/>
</dbReference>
<protein>
    <recommendedName>
        <fullName evidence="6">Transcription repressor</fullName>
    </recommendedName>
    <alternativeName>
        <fullName evidence="6">Ovate family protein</fullName>
    </alternativeName>
</protein>
<evidence type="ECO:0000256" key="3">
    <source>
        <dbReference type="ARBA" id="ARBA00023015"/>
    </source>
</evidence>
<dbReference type="AlphaFoldDB" id="A0A5K1CLN7"/>
<keyword evidence="4 6" id="KW-0804">Transcription</keyword>
<dbReference type="PROSITE" id="PS51754">
    <property type="entry name" value="OVATE"/>
    <property type="match status" value="1"/>
</dbReference>
<evidence type="ECO:0000256" key="1">
    <source>
        <dbReference type="ARBA" id="ARBA00004123"/>
    </source>
</evidence>
<sequence length="259" mass="28144">MGKPKLMASIRALQQTLCNFKPTSSRSSSCLCVQQSQTHSFRFAADDIYKSFNSIYLDPRSAAKEKEEAGAGNGEEERESLLLLPLRARDSSSFDSSANPCSSSADSSSDSVLDLLLSGLSSKRFFFSPCTTKSILEEAKKVHNDGCGGDGGGVGGVLEPNNGEEELAFCNDSITMSMNSDDPYWDFRASMEEMVEAHGLRDWPCLQALLQCYLKLNDKKTHRIIVCAFIDLIINILDDAGGVRPHQSSSSSSSSSLII</sequence>
<dbReference type="GO" id="GO:0045892">
    <property type="term" value="P:negative regulation of DNA-templated transcription"/>
    <property type="evidence" value="ECO:0007669"/>
    <property type="project" value="UniProtKB-UniRule"/>
</dbReference>
<comment type="subcellular location">
    <subcellularLocation>
        <location evidence="1 6">Nucleus</location>
    </subcellularLocation>
</comment>
<dbReference type="NCBIfam" id="TIGR01568">
    <property type="entry name" value="A_thal_3678"/>
    <property type="match status" value="1"/>
</dbReference>
<comment type="function">
    <text evidence="6">Transcriptional repressor that regulates multiple aspects of plant growth and development.</text>
</comment>
<organism evidence="8">
    <name type="scientific">Nymphaea colorata</name>
    <name type="common">pocket water lily</name>
    <dbReference type="NCBI Taxonomy" id="210225"/>
    <lineage>
        <taxon>Eukaryota</taxon>
        <taxon>Viridiplantae</taxon>
        <taxon>Streptophyta</taxon>
        <taxon>Embryophyta</taxon>
        <taxon>Tracheophyta</taxon>
        <taxon>Spermatophyta</taxon>
        <taxon>Magnoliopsida</taxon>
        <taxon>Nymphaeales</taxon>
        <taxon>Nymphaeaceae</taxon>
        <taxon>Nymphaea</taxon>
    </lineage>
</organism>
<evidence type="ECO:0000256" key="2">
    <source>
        <dbReference type="ARBA" id="ARBA00022491"/>
    </source>
</evidence>
<dbReference type="Pfam" id="PF04844">
    <property type="entry name" value="Ovate"/>
    <property type="match status" value="1"/>
</dbReference>
<reference evidence="8" key="1">
    <citation type="submission" date="2019-09" db="EMBL/GenBank/DDBJ databases">
        <authorList>
            <person name="Zhang L."/>
        </authorList>
    </citation>
    <scope>NUCLEOTIDE SEQUENCE</scope>
</reference>
<gene>
    <name evidence="8" type="ORF">NYM_LOCUS17346</name>
</gene>
<dbReference type="InterPro" id="IPR006458">
    <property type="entry name" value="Ovate_C"/>
</dbReference>
<keyword evidence="2 6" id="KW-0678">Repressor</keyword>
<evidence type="ECO:0000256" key="5">
    <source>
        <dbReference type="ARBA" id="ARBA00023242"/>
    </source>
</evidence>
<proteinExistence type="predicted"/>
<dbReference type="EMBL" id="LR721782">
    <property type="protein sequence ID" value="VVW27135.1"/>
    <property type="molecule type" value="Genomic_DNA"/>
</dbReference>
<name>A0A5K1CLN7_9MAGN</name>
<feature type="domain" description="OVATE" evidence="7">
    <location>
        <begin position="176"/>
        <end position="235"/>
    </location>
</feature>
<evidence type="ECO:0000256" key="6">
    <source>
        <dbReference type="RuleBase" id="RU367028"/>
    </source>
</evidence>
<dbReference type="GO" id="GO:0005634">
    <property type="term" value="C:nucleus"/>
    <property type="evidence" value="ECO:0007669"/>
    <property type="project" value="UniProtKB-SubCell"/>
</dbReference>
<dbReference type="Gramene" id="NC4G0046970.1">
    <property type="protein sequence ID" value="NC4G0046970.1:cds"/>
    <property type="gene ID" value="NC4G0046970"/>
</dbReference>
<keyword evidence="3 6" id="KW-0805">Transcription regulation</keyword>
<evidence type="ECO:0000259" key="7">
    <source>
        <dbReference type="PROSITE" id="PS51754"/>
    </source>
</evidence>
<keyword evidence="5 6" id="KW-0539">Nucleus</keyword>
<dbReference type="PANTHER" id="PTHR33057:SF218">
    <property type="entry name" value="TRANSCRIPTION REPRESSOR"/>
    <property type="match status" value="1"/>
</dbReference>
<evidence type="ECO:0000313" key="8">
    <source>
        <dbReference type="EMBL" id="VVW27135.1"/>
    </source>
</evidence>
<accession>A0A5K1CLN7</accession>
<dbReference type="PANTHER" id="PTHR33057">
    <property type="entry name" value="TRANSCRIPTION REPRESSOR OFP7-RELATED"/>
    <property type="match status" value="1"/>
</dbReference>